<proteinExistence type="predicted"/>
<dbReference type="Proteomes" id="UP000298327">
    <property type="component" value="Unassembled WGS sequence"/>
</dbReference>
<dbReference type="EMBL" id="SEOQ01000936">
    <property type="protein sequence ID" value="TFY55259.1"/>
    <property type="molecule type" value="Genomic_DNA"/>
</dbReference>
<protein>
    <submittedName>
        <fullName evidence="2">Uncharacterized protein</fullName>
    </submittedName>
</protein>
<feature type="compositionally biased region" description="Polar residues" evidence="1">
    <location>
        <begin position="51"/>
        <end position="62"/>
    </location>
</feature>
<evidence type="ECO:0000313" key="3">
    <source>
        <dbReference type="Proteomes" id="UP000298327"/>
    </source>
</evidence>
<comment type="caution">
    <text evidence="2">The sequence shown here is derived from an EMBL/GenBank/DDBJ whole genome shotgun (WGS) entry which is preliminary data.</text>
</comment>
<evidence type="ECO:0000256" key="1">
    <source>
        <dbReference type="SAM" id="MobiDB-lite"/>
    </source>
</evidence>
<dbReference type="AlphaFoldDB" id="A0A4Y9Y366"/>
<evidence type="ECO:0000313" key="2">
    <source>
        <dbReference type="EMBL" id="TFY55259.1"/>
    </source>
</evidence>
<accession>A0A4Y9Y366</accession>
<keyword evidence="3" id="KW-1185">Reference proteome</keyword>
<reference evidence="2 3" key="1">
    <citation type="submission" date="2019-02" db="EMBL/GenBank/DDBJ databases">
        <title>Genome sequencing of the rare red list fungi Dentipellis fragilis.</title>
        <authorList>
            <person name="Buettner E."/>
            <person name="Kellner H."/>
        </authorList>
    </citation>
    <scope>NUCLEOTIDE SEQUENCE [LARGE SCALE GENOMIC DNA]</scope>
    <source>
        <strain evidence="2 3">DSM 105465</strain>
    </source>
</reference>
<feature type="compositionally biased region" description="Basic and acidic residues" evidence="1">
    <location>
        <begin position="36"/>
        <end position="50"/>
    </location>
</feature>
<name>A0A4Y9Y366_9AGAM</name>
<organism evidence="2 3">
    <name type="scientific">Dentipellis fragilis</name>
    <dbReference type="NCBI Taxonomy" id="205917"/>
    <lineage>
        <taxon>Eukaryota</taxon>
        <taxon>Fungi</taxon>
        <taxon>Dikarya</taxon>
        <taxon>Basidiomycota</taxon>
        <taxon>Agaricomycotina</taxon>
        <taxon>Agaricomycetes</taxon>
        <taxon>Russulales</taxon>
        <taxon>Hericiaceae</taxon>
        <taxon>Dentipellis</taxon>
    </lineage>
</organism>
<gene>
    <name evidence="2" type="ORF">EVG20_g9387</name>
</gene>
<feature type="region of interest" description="Disordered" evidence="1">
    <location>
        <begin position="1"/>
        <end position="72"/>
    </location>
</feature>
<sequence length="72" mass="8115">MLAHSPFNPLAMQQSSREHAGIQRGMRTIENQEPGRQMHEQERVQRDHRASLNTPIPTTPSCALSAGRLRAQ</sequence>